<dbReference type="EMBL" id="ML220356">
    <property type="protein sequence ID" value="KAF3686067.1"/>
    <property type="molecule type" value="Genomic_DNA"/>
</dbReference>
<evidence type="ECO:0000313" key="5">
    <source>
        <dbReference type="EMBL" id="KAF3686067.1"/>
    </source>
</evidence>
<dbReference type="EMBL" id="ML220347">
    <property type="protein sequence ID" value="KAF3686066.1"/>
    <property type="molecule type" value="Genomic_DNA"/>
</dbReference>
<evidence type="ECO:0000313" key="6">
    <source>
        <dbReference type="Proteomes" id="UP000503349"/>
    </source>
</evidence>
<evidence type="ECO:0000313" key="3">
    <source>
        <dbReference type="EMBL" id="KAF3686065.1"/>
    </source>
</evidence>
<accession>A0A6G1P7U1</accession>
<keyword evidence="6" id="KW-1185">Reference proteome</keyword>
<dbReference type="Proteomes" id="UP000503349">
    <property type="component" value="Unassembled WGS sequence"/>
</dbReference>
<reference evidence="5" key="1">
    <citation type="submission" date="2019-02" db="EMBL/GenBank/DDBJ databases">
        <title>Opniocepnalus argus genome.</title>
        <authorList>
            <person name="Zhou C."/>
            <person name="Xiao S."/>
        </authorList>
    </citation>
    <scope>NUCLEOTIDE SEQUENCE</scope>
    <source>
        <strain evidence="5">OARG1902GOOAL</strain>
        <tissue evidence="5">Muscle</tissue>
    </source>
</reference>
<gene>
    <name evidence="1" type="ORF">EXN66_Car022523</name>
    <name evidence="2" type="ORF">EXN66_Car022529</name>
    <name evidence="3" type="ORF">EXN66_Car022547</name>
    <name evidence="4" type="ORF">EXN66_Car022562</name>
    <name evidence="5" type="ORF">EXN66_Car022576</name>
</gene>
<name>A0A6G1P7U1_CHAAH</name>
<dbReference type="EMBL" id="ML220310">
    <property type="protein sequence ID" value="KAF3686064.1"/>
    <property type="molecule type" value="Genomic_DNA"/>
</dbReference>
<sequence>MPRHLISDAHEWMNEIPTVPTCPLAKPQPRERAWQNQRGKKTLLSLTLVWHCEET</sequence>
<dbReference type="EMBL" id="ML220289">
    <property type="protein sequence ID" value="KAF3686060.1"/>
    <property type="molecule type" value="Genomic_DNA"/>
</dbReference>
<protein>
    <submittedName>
        <fullName evidence="5">Uncharacterized protein</fullName>
    </submittedName>
</protein>
<evidence type="ECO:0000313" key="2">
    <source>
        <dbReference type="EMBL" id="KAF3686064.1"/>
    </source>
</evidence>
<evidence type="ECO:0000313" key="4">
    <source>
        <dbReference type="EMBL" id="KAF3686066.1"/>
    </source>
</evidence>
<dbReference type="AlphaFoldDB" id="A0A6G1P7U1"/>
<evidence type="ECO:0000313" key="1">
    <source>
        <dbReference type="EMBL" id="KAF3686060.1"/>
    </source>
</evidence>
<dbReference type="OrthoDB" id="7118285at2759"/>
<organism evidence="5 6">
    <name type="scientific">Channa argus</name>
    <name type="common">Northern snakehead</name>
    <name type="synonym">Ophicephalus argus</name>
    <dbReference type="NCBI Taxonomy" id="215402"/>
    <lineage>
        <taxon>Eukaryota</taxon>
        <taxon>Metazoa</taxon>
        <taxon>Chordata</taxon>
        <taxon>Craniata</taxon>
        <taxon>Vertebrata</taxon>
        <taxon>Euteleostomi</taxon>
        <taxon>Actinopterygii</taxon>
        <taxon>Neopterygii</taxon>
        <taxon>Teleostei</taxon>
        <taxon>Neoteleostei</taxon>
        <taxon>Acanthomorphata</taxon>
        <taxon>Anabantaria</taxon>
        <taxon>Anabantiformes</taxon>
        <taxon>Channoidei</taxon>
        <taxon>Channidae</taxon>
        <taxon>Channa</taxon>
    </lineage>
</organism>
<dbReference type="EMBL" id="ML220334">
    <property type="protein sequence ID" value="KAF3686065.1"/>
    <property type="molecule type" value="Genomic_DNA"/>
</dbReference>
<proteinExistence type="predicted"/>